<sequence>MACQNNLSTNFIYISVLYWRAILQSNENTVPQTTLLC</sequence>
<evidence type="ECO:0000313" key="1">
    <source>
        <dbReference type="EMBL" id="JAH24540.1"/>
    </source>
</evidence>
<dbReference type="AlphaFoldDB" id="A0A0E9R7T8"/>
<reference evidence="1" key="1">
    <citation type="submission" date="2014-11" db="EMBL/GenBank/DDBJ databases">
        <authorList>
            <person name="Amaro Gonzalez C."/>
        </authorList>
    </citation>
    <scope>NUCLEOTIDE SEQUENCE</scope>
</reference>
<proteinExistence type="predicted"/>
<dbReference type="EMBL" id="GBXM01084037">
    <property type="protein sequence ID" value="JAH24540.1"/>
    <property type="molecule type" value="Transcribed_RNA"/>
</dbReference>
<name>A0A0E9R7T8_ANGAN</name>
<protein>
    <submittedName>
        <fullName evidence="1">Uncharacterized protein</fullName>
    </submittedName>
</protein>
<organism evidence="1">
    <name type="scientific">Anguilla anguilla</name>
    <name type="common">European freshwater eel</name>
    <name type="synonym">Muraena anguilla</name>
    <dbReference type="NCBI Taxonomy" id="7936"/>
    <lineage>
        <taxon>Eukaryota</taxon>
        <taxon>Metazoa</taxon>
        <taxon>Chordata</taxon>
        <taxon>Craniata</taxon>
        <taxon>Vertebrata</taxon>
        <taxon>Euteleostomi</taxon>
        <taxon>Actinopterygii</taxon>
        <taxon>Neopterygii</taxon>
        <taxon>Teleostei</taxon>
        <taxon>Anguilliformes</taxon>
        <taxon>Anguillidae</taxon>
        <taxon>Anguilla</taxon>
    </lineage>
</organism>
<reference evidence="1" key="2">
    <citation type="journal article" date="2015" name="Fish Shellfish Immunol.">
        <title>Early steps in the European eel (Anguilla anguilla)-Vibrio vulnificus interaction in the gills: Role of the RtxA13 toxin.</title>
        <authorList>
            <person name="Callol A."/>
            <person name="Pajuelo D."/>
            <person name="Ebbesson L."/>
            <person name="Teles M."/>
            <person name="MacKenzie S."/>
            <person name="Amaro C."/>
        </authorList>
    </citation>
    <scope>NUCLEOTIDE SEQUENCE</scope>
</reference>
<accession>A0A0E9R7T8</accession>